<gene>
    <name evidence="1" type="ORF">SK3146_03391</name>
</gene>
<evidence type="ECO:0000313" key="1">
    <source>
        <dbReference type="EMBL" id="UQZ84158.1"/>
    </source>
</evidence>
<evidence type="ECO:0000313" key="2">
    <source>
        <dbReference type="Proteomes" id="UP001057134"/>
    </source>
</evidence>
<organism evidence="1 2">
    <name type="scientific">Paenibacillus konkukensis</name>
    <dbReference type="NCBI Taxonomy" id="2020716"/>
    <lineage>
        <taxon>Bacteria</taxon>
        <taxon>Bacillati</taxon>
        <taxon>Bacillota</taxon>
        <taxon>Bacilli</taxon>
        <taxon>Bacillales</taxon>
        <taxon>Paenibacillaceae</taxon>
        <taxon>Paenibacillus</taxon>
    </lineage>
</organism>
<accession>A0ABY4RPS2</accession>
<reference evidence="1" key="1">
    <citation type="submission" date="2018-02" db="EMBL/GenBank/DDBJ databases">
        <authorList>
            <person name="Kim S.-K."/>
            <person name="Jung H.-I."/>
            <person name="Lee S.-W."/>
        </authorList>
    </citation>
    <scope>NUCLEOTIDE SEQUENCE</scope>
    <source>
        <strain evidence="1">SK3146</strain>
    </source>
</reference>
<reference evidence="1" key="2">
    <citation type="journal article" date="2021" name="J Anim Sci Technol">
        <title>Complete genome sequence of Paenibacillus konkukensis sp. nov. SK3146 as a potential probiotic strain.</title>
        <authorList>
            <person name="Jung H.I."/>
            <person name="Park S."/>
            <person name="Niu K.M."/>
            <person name="Lee S.W."/>
            <person name="Kothari D."/>
            <person name="Yi K.J."/>
            <person name="Kim S.K."/>
        </authorList>
    </citation>
    <scope>NUCLEOTIDE SEQUENCE</scope>
    <source>
        <strain evidence="1">SK3146</strain>
    </source>
</reference>
<evidence type="ECO:0008006" key="3">
    <source>
        <dbReference type="Google" id="ProtNLM"/>
    </source>
</evidence>
<proteinExistence type="predicted"/>
<dbReference type="Pfam" id="PF14169">
    <property type="entry name" value="YdjO"/>
    <property type="match status" value="1"/>
</dbReference>
<keyword evidence="2" id="KW-1185">Reference proteome</keyword>
<dbReference type="InterPro" id="IPR025916">
    <property type="entry name" value="YdjO"/>
</dbReference>
<dbReference type="Proteomes" id="UP001057134">
    <property type="component" value="Chromosome"/>
</dbReference>
<sequence>MYFSKKTMEPIQEEQTPVWMCSNEGCSCWMRENFALEETPACPLCQSEMVKNTKMLPALVNYHKSY</sequence>
<dbReference type="EMBL" id="CP027059">
    <property type="protein sequence ID" value="UQZ84158.1"/>
    <property type="molecule type" value="Genomic_DNA"/>
</dbReference>
<name>A0ABY4RPS2_9BACL</name>
<protein>
    <recommendedName>
        <fullName evidence="3">Cold-shock protein</fullName>
    </recommendedName>
</protein>